<keyword evidence="2" id="KW-1133">Transmembrane helix</keyword>
<feature type="transmembrane region" description="Helical" evidence="2">
    <location>
        <begin position="27"/>
        <end position="46"/>
    </location>
</feature>
<feature type="transmembrane region" description="Helical" evidence="2">
    <location>
        <begin position="93"/>
        <end position="112"/>
    </location>
</feature>
<dbReference type="AlphaFoldDB" id="A0AAJ6NNR8"/>
<sequence>MKLFHLFKKKEPNLIQSYYEIKKQCQFQVLFSGVLLINFFILQYSVPVSLVLLGSLTSSREQLALFLQRSSTSSQDTQKAELDENLAKKEAEILLGKIIFIFGIITILLGVINNTVRPAENYDTCAKFNSKFSQFQRKLDLQILNQGGLQNKLPETDDFKLICLFLIKKSDELTKLIHEFNEARSLSPREANIQALNNQENKDELKSTNNTSHDLFDSAISNNATINHSNSNNHK</sequence>
<dbReference type="Proteomes" id="UP001223520">
    <property type="component" value="Chromosome"/>
</dbReference>
<dbReference type="RefSeq" id="WP_281481152.1">
    <property type="nucleotide sequence ID" value="NZ_CP124543.1"/>
</dbReference>
<evidence type="ECO:0008006" key="5">
    <source>
        <dbReference type="Google" id="ProtNLM"/>
    </source>
</evidence>
<organism evidence="3 4">
    <name type="scientific">Halotia branconii CENA392</name>
    <dbReference type="NCBI Taxonomy" id="1539056"/>
    <lineage>
        <taxon>Bacteria</taxon>
        <taxon>Bacillati</taxon>
        <taxon>Cyanobacteriota</taxon>
        <taxon>Cyanophyceae</taxon>
        <taxon>Nostocales</taxon>
        <taxon>Nodulariaceae</taxon>
        <taxon>Halotia</taxon>
    </lineage>
</organism>
<evidence type="ECO:0000256" key="2">
    <source>
        <dbReference type="SAM" id="Phobius"/>
    </source>
</evidence>
<keyword evidence="2" id="KW-0472">Membrane</keyword>
<feature type="region of interest" description="Disordered" evidence="1">
    <location>
        <begin position="200"/>
        <end position="235"/>
    </location>
</feature>
<gene>
    <name evidence="3" type="ORF">QI031_18650</name>
</gene>
<feature type="compositionally biased region" description="Low complexity" evidence="1">
    <location>
        <begin position="218"/>
        <end position="235"/>
    </location>
</feature>
<name>A0AAJ6NNR8_9CYAN</name>
<keyword evidence="2" id="KW-0812">Transmembrane</keyword>
<protein>
    <recommendedName>
        <fullName evidence="5">Transmembrane protein</fullName>
    </recommendedName>
</protein>
<evidence type="ECO:0000313" key="3">
    <source>
        <dbReference type="EMBL" id="WGV23822.1"/>
    </source>
</evidence>
<evidence type="ECO:0000313" key="4">
    <source>
        <dbReference type="Proteomes" id="UP001223520"/>
    </source>
</evidence>
<evidence type="ECO:0000256" key="1">
    <source>
        <dbReference type="SAM" id="MobiDB-lite"/>
    </source>
</evidence>
<reference evidence="3 4" key="1">
    <citation type="journal article" date="2023" name="Limnol Oceanogr Lett">
        <title>Environmental adaptations by the intertidal Antarctic cyanobacterium Halotia branconii CENA392 as revealed using long-read genome sequencing.</title>
        <authorList>
            <person name="Dextro R.B."/>
            <person name="Delbaje E."/>
            <person name="Freitas P.N.N."/>
            <person name="Geraldes V."/>
            <person name="Pinto E."/>
            <person name="Long P.F."/>
            <person name="Fiore M.F."/>
        </authorList>
    </citation>
    <scope>NUCLEOTIDE SEQUENCE [LARGE SCALE GENOMIC DNA]</scope>
    <source>
        <strain evidence="3 4">CENA392</strain>
    </source>
</reference>
<proteinExistence type="predicted"/>
<dbReference type="EMBL" id="CP124543">
    <property type="protein sequence ID" value="WGV23822.1"/>
    <property type="molecule type" value="Genomic_DNA"/>
</dbReference>
<accession>A0AAJ6NNR8</accession>
<keyword evidence="4" id="KW-1185">Reference proteome</keyword>
<dbReference type="KEGG" id="hbq:QI031_18650"/>